<dbReference type="AlphaFoldDB" id="A0A9P6FS25"/>
<organism evidence="8 9">
    <name type="scientific">Lunasporangiospora selenospora</name>
    <dbReference type="NCBI Taxonomy" id="979761"/>
    <lineage>
        <taxon>Eukaryota</taxon>
        <taxon>Fungi</taxon>
        <taxon>Fungi incertae sedis</taxon>
        <taxon>Mucoromycota</taxon>
        <taxon>Mortierellomycotina</taxon>
        <taxon>Mortierellomycetes</taxon>
        <taxon>Mortierellales</taxon>
        <taxon>Mortierellaceae</taxon>
        <taxon>Lunasporangiospora</taxon>
    </lineage>
</organism>
<evidence type="ECO:0000256" key="6">
    <source>
        <dbReference type="SAM" id="SignalP"/>
    </source>
</evidence>
<evidence type="ECO:0000313" key="8">
    <source>
        <dbReference type="EMBL" id="KAF9580186.1"/>
    </source>
</evidence>
<evidence type="ECO:0000313" key="9">
    <source>
        <dbReference type="Proteomes" id="UP000780801"/>
    </source>
</evidence>
<evidence type="ECO:0000256" key="4">
    <source>
        <dbReference type="ARBA" id="ARBA00023002"/>
    </source>
</evidence>
<dbReference type="InterPro" id="IPR036188">
    <property type="entry name" value="FAD/NAD-bd_sf"/>
</dbReference>
<keyword evidence="2" id="KW-0285">Flavoprotein</keyword>
<feature type="chain" id="PRO_5040441242" description="FAD-binding domain-containing protein" evidence="6">
    <location>
        <begin position="20"/>
        <end position="539"/>
    </location>
</feature>
<dbReference type="EMBL" id="JAABOA010002228">
    <property type="protein sequence ID" value="KAF9580186.1"/>
    <property type="molecule type" value="Genomic_DNA"/>
</dbReference>
<dbReference type="PANTHER" id="PTHR47356:SF2">
    <property type="entry name" value="FAD-BINDING DOMAIN-CONTAINING PROTEIN-RELATED"/>
    <property type="match status" value="1"/>
</dbReference>
<feature type="region of interest" description="Disordered" evidence="5">
    <location>
        <begin position="137"/>
        <end position="179"/>
    </location>
</feature>
<evidence type="ECO:0000256" key="3">
    <source>
        <dbReference type="ARBA" id="ARBA00022827"/>
    </source>
</evidence>
<comment type="similarity">
    <text evidence="1">Belongs to the paxM FAD-dependent monooxygenase family.</text>
</comment>
<protein>
    <recommendedName>
        <fullName evidence="7">FAD-binding domain-containing protein</fullName>
    </recommendedName>
</protein>
<dbReference type="Proteomes" id="UP000780801">
    <property type="component" value="Unassembled WGS sequence"/>
</dbReference>
<dbReference type="SUPFAM" id="SSF51905">
    <property type="entry name" value="FAD/NAD(P)-binding domain"/>
    <property type="match status" value="1"/>
</dbReference>
<evidence type="ECO:0000256" key="2">
    <source>
        <dbReference type="ARBA" id="ARBA00022630"/>
    </source>
</evidence>
<feature type="region of interest" description="Disordered" evidence="5">
    <location>
        <begin position="237"/>
        <end position="256"/>
    </location>
</feature>
<keyword evidence="4" id="KW-0560">Oxidoreductase</keyword>
<dbReference type="PANTHER" id="PTHR47356">
    <property type="entry name" value="FAD-DEPENDENT MONOOXYGENASE ASQG-RELATED"/>
    <property type="match status" value="1"/>
</dbReference>
<dbReference type="GO" id="GO:0004497">
    <property type="term" value="F:monooxygenase activity"/>
    <property type="evidence" value="ECO:0007669"/>
    <property type="project" value="InterPro"/>
</dbReference>
<keyword evidence="3" id="KW-0274">FAD</keyword>
<proteinExistence type="inferred from homology"/>
<evidence type="ECO:0000256" key="1">
    <source>
        <dbReference type="ARBA" id="ARBA00007992"/>
    </source>
</evidence>
<keyword evidence="9" id="KW-1185">Reference proteome</keyword>
<reference evidence="8" key="1">
    <citation type="journal article" date="2020" name="Fungal Divers.">
        <title>Resolving the Mortierellaceae phylogeny through synthesis of multi-gene phylogenetics and phylogenomics.</title>
        <authorList>
            <person name="Vandepol N."/>
            <person name="Liber J."/>
            <person name="Desiro A."/>
            <person name="Na H."/>
            <person name="Kennedy M."/>
            <person name="Barry K."/>
            <person name="Grigoriev I.V."/>
            <person name="Miller A.N."/>
            <person name="O'Donnell K."/>
            <person name="Stajich J.E."/>
            <person name="Bonito G."/>
        </authorList>
    </citation>
    <scope>NUCLEOTIDE SEQUENCE</scope>
    <source>
        <strain evidence="8">KOD1015</strain>
    </source>
</reference>
<feature type="domain" description="FAD-binding" evidence="7">
    <location>
        <begin position="5"/>
        <end position="128"/>
    </location>
</feature>
<feature type="compositionally biased region" description="Basic and acidic residues" evidence="5">
    <location>
        <begin position="239"/>
        <end position="253"/>
    </location>
</feature>
<comment type="caution">
    <text evidence="8">The sequence shown here is derived from an EMBL/GenBank/DDBJ whole genome shotgun (WGS) entry which is preliminary data.</text>
</comment>
<dbReference type="Gene3D" id="3.50.50.60">
    <property type="entry name" value="FAD/NAD(P)-binding domain"/>
    <property type="match status" value="2"/>
</dbReference>
<keyword evidence="6" id="KW-0732">Signal</keyword>
<dbReference type="GO" id="GO:0071949">
    <property type="term" value="F:FAD binding"/>
    <property type="evidence" value="ECO:0007669"/>
    <property type="project" value="InterPro"/>
</dbReference>
<dbReference type="OrthoDB" id="2331576at2759"/>
<dbReference type="InterPro" id="IPR050562">
    <property type="entry name" value="FAD_mOase_fung"/>
</dbReference>
<feature type="signal peptide" evidence="6">
    <location>
        <begin position="1"/>
        <end position="19"/>
    </location>
</feature>
<dbReference type="Pfam" id="PF01494">
    <property type="entry name" value="FAD_binding_3"/>
    <property type="match status" value="1"/>
</dbReference>
<accession>A0A9P6FS25</accession>
<sequence length="539" mass="60744">MSPLRVLIAGADMATLTLALMLEQAGIDYLLLESHDTLPVVAGGVALHPTVLPLLEQLSLRDDLLFFSQPLEQALVFDANMNCISSLDWSSWQTRYGAWSRFISRPEYCSAVLEKIPESRVLFNKTIQSVTTVETEDDITDTTSNGNTWRWRPDSLLDSDSDDGSSIKDEKRYQARSHQSRGVTVECSDGSVYTGHVLVGDVYSQVERKIKVHAPQMQHLDQERDLPQSLQHLRPYAASHDDGKPHWHGKTDRPPQPTMIKKEASAREIQFHVSGITEALDPQRIPLLKEDTTQLRLVTDDKSSFSWWAATLVDRRIAWQVTKRIPLSEKSVHPNEFGTLQEEQVAAAILEQVSSNMVCPLGGTMSQLISWTPSSNISCRRWDDRRTVSSTGATDSSRVVILGEACKKILPVFGQAGVETILDALALGEALFYLPSTRLRDIHQALETYRWERTVRREAALDESRNMDLLLNVKGPTRRLYRSLILNYTPKCMMDKRYDEKYSYRPQASFLDQVPDYGQVLPISQPRVGGVFVGAPKYG</sequence>
<evidence type="ECO:0000256" key="5">
    <source>
        <dbReference type="SAM" id="MobiDB-lite"/>
    </source>
</evidence>
<gene>
    <name evidence="8" type="ORF">BGW38_003270</name>
</gene>
<dbReference type="InterPro" id="IPR002938">
    <property type="entry name" value="FAD-bd"/>
</dbReference>
<evidence type="ECO:0000259" key="7">
    <source>
        <dbReference type="Pfam" id="PF01494"/>
    </source>
</evidence>
<name>A0A9P6FS25_9FUNG</name>